<accession>A0A1K0IP12</accession>
<dbReference type="AlphaFoldDB" id="A0A1K0IP12"/>
<gene>
    <name evidence="1" type="ORF">CNECB9_190015</name>
</gene>
<reference evidence="1" key="1">
    <citation type="submission" date="2016-09" db="EMBL/GenBank/DDBJ databases">
        <authorList>
            <person name="Capua I."/>
            <person name="De Benedictis P."/>
            <person name="Joannis T."/>
            <person name="Lombin L.H."/>
            <person name="Cattoli G."/>
        </authorList>
    </citation>
    <scope>NUCLEOTIDE SEQUENCE</scope>
    <source>
        <strain evidence="1">B9</strain>
    </source>
</reference>
<dbReference type="EMBL" id="FMSH01000101">
    <property type="protein sequence ID" value="SCU74574.1"/>
    <property type="molecule type" value="Genomic_DNA"/>
</dbReference>
<sequence>MRDWRKLQVVHYSWRGIARGLSHCVSSGFWLHYFPHNAGASAHVFTRIGLSFMYALNYYCALAWCRDGHCGEGGS</sequence>
<evidence type="ECO:0000313" key="1">
    <source>
        <dbReference type="EMBL" id="SCU74574.1"/>
    </source>
</evidence>
<proteinExistence type="predicted"/>
<name>A0A1K0IP12_CUPNE</name>
<organism evidence="1">
    <name type="scientific">Cupriavidus necator</name>
    <name type="common">Alcaligenes eutrophus</name>
    <name type="synonym">Ralstonia eutropha</name>
    <dbReference type="NCBI Taxonomy" id="106590"/>
    <lineage>
        <taxon>Bacteria</taxon>
        <taxon>Pseudomonadati</taxon>
        <taxon>Pseudomonadota</taxon>
        <taxon>Betaproteobacteria</taxon>
        <taxon>Burkholderiales</taxon>
        <taxon>Burkholderiaceae</taxon>
        <taxon>Cupriavidus</taxon>
    </lineage>
</organism>
<protein>
    <submittedName>
        <fullName evidence="1">Uncharacterized protein</fullName>
    </submittedName>
</protein>